<protein>
    <submittedName>
        <fullName evidence="1">DUF3820 family protein</fullName>
    </submittedName>
</protein>
<proteinExistence type="predicted"/>
<dbReference type="EMBL" id="JABBGF010000002">
    <property type="protein sequence ID" value="NML58208.1"/>
    <property type="molecule type" value="Genomic_DNA"/>
</dbReference>
<reference evidence="1 2" key="1">
    <citation type="submission" date="2020-04" db="EMBL/GenBank/DDBJ databases">
        <title>Chryseobacterium sp. RJ-7-14 sp. nov., isolated from Jeju soil.</title>
        <authorList>
            <person name="Dahal R.H."/>
            <person name="Chaudhary D.K."/>
        </authorList>
    </citation>
    <scope>NUCLEOTIDE SEQUENCE [LARGE SCALE GENOMIC DNA]</scope>
    <source>
        <strain evidence="1 2">RJ-7-14</strain>
    </source>
</reference>
<name>A0A7Y0FJ51_9FLAO</name>
<evidence type="ECO:0000313" key="1">
    <source>
        <dbReference type="EMBL" id="NML58208.1"/>
    </source>
</evidence>
<evidence type="ECO:0000313" key="2">
    <source>
        <dbReference type="Proteomes" id="UP000552615"/>
    </source>
</evidence>
<dbReference type="InterPro" id="IPR024530">
    <property type="entry name" value="QSregVF_b"/>
</dbReference>
<dbReference type="RefSeq" id="WP_169231972.1">
    <property type="nucleotide sequence ID" value="NZ_JABBGF010000002.1"/>
</dbReference>
<dbReference type="Proteomes" id="UP000552615">
    <property type="component" value="Unassembled WGS sequence"/>
</dbReference>
<gene>
    <name evidence="1" type="ORF">HHL20_12725</name>
</gene>
<organism evidence="1 2">
    <name type="scientific">Chryseobacterium cheonjiense</name>
    <dbReference type="NCBI Taxonomy" id="2728845"/>
    <lineage>
        <taxon>Bacteria</taxon>
        <taxon>Pseudomonadati</taxon>
        <taxon>Bacteroidota</taxon>
        <taxon>Flavobacteriia</taxon>
        <taxon>Flavobacteriales</taxon>
        <taxon>Weeksellaceae</taxon>
        <taxon>Chryseobacterium group</taxon>
        <taxon>Chryseobacterium</taxon>
    </lineage>
</organism>
<dbReference type="AlphaFoldDB" id="A0A7Y0FJ51"/>
<sequence>MNPEILKEICEVKMPFGKYQGTILADLPVSYLEWFQRTGMPKGKLGMQLSTIYEIKLNGLMDLLSPIRGATGNYEKYKNKTYKF</sequence>
<comment type="caution">
    <text evidence="1">The sequence shown here is derived from an EMBL/GenBank/DDBJ whole genome shotgun (WGS) entry which is preliminary data.</text>
</comment>
<keyword evidence="2" id="KW-1185">Reference proteome</keyword>
<dbReference type="Pfam" id="PF12843">
    <property type="entry name" value="QSregVF_b"/>
    <property type="match status" value="1"/>
</dbReference>
<accession>A0A7Y0FJ51</accession>